<dbReference type="SUPFAM" id="SSF52317">
    <property type="entry name" value="Class I glutamine amidotransferase-like"/>
    <property type="match status" value="1"/>
</dbReference>
<proteinExistence type="predicted"/>
<dbReference type="Proteomes" id="UP000285859">
    <property type="component" value="Unassembled WGS sequence"/>
</dbReference>
<accession>A0A3S3PAY1</accession>
<comment type="caution">
    <text evidence="2">The sequence shown here is derived from an EMBL/GenBank/DDBJ whole genome shotgun (WGS) entry which is preliminary data.</text>
</comment>
<evidence type="ECO:0000313" key="2">
    <source>
        <dbReference type="EMBL" id="RWR43843.1"/>
    </source>
</evidence>
<gene>
    <name evidence="2" type="ORF">EO246_12575</name>
</gene>
<dbReference type="PROSITE" id="PS51273">
    <property type="entry name" value="GATASE_TYPE_1"/>
    <property type="match status" value="1"/>
</dbReference>
<dbReference type="InterPro" id="IPR029062">
    <property type="entry name" value="Class_I_gatase-like"/>
</dbReference>
<name>A0A3S3PAY1_9LACT</name>
<evidence type="ECO:0000313" key="3">
    <source>
        <dbReference type="Proteomes" id="UP000285859"/>
    </source>
</evidence>
<evidence type="ECO:0000259" key="1">
    <source>
        <dbReference type="Pfam" id="PF00117"/>
    </source>
</evidence>
<dbReference type="Gene3D" id="3.40.50.880">
    <property type="match status" value="1"/>
</dbReference>
<reference evidence="2 3" key="1">
    <citation type="submission" date="2019-01" db="EMBL/GenBank/DDBJ databases">
        <title>Whole genome sequence of Lactococcus lactis isolated from cow milk.</title>
        <authorList>
            <person name="Sundararaman A."/>
            <person name="Tamang J.-P."/>
            <person name="Halami P."/>
        </authorList>
    </citation>
    <scope>NUCLEOTIDE SEQUENCE [LARGE SCALE GENOMIC DNA]</scope>
    <source>
        <strain evidence="2 3">C2D</strain>
    </source>
</reference>
<feature type="domain" description="Glutamine amidotransferase" evidence="1">
    <location>
        <begin position="2"/>
        <end position="37"/>
    </location>
</feature>
<sequence>SVEGVRHKHFPAFSVQFHPDAAPGPHDASYLFDDFMDLMDNFEK</sequence>
<dbReference type="EMBL" id="SAXH01000039">
    <property type="protein sequence ID" value="RWR43843.1"/>
    <property type="molecule type" value="Genomic_DNA"/>
</dbReference>
<organism evidence="2 3">
    <name type="scientific">Lactococcus lactis</name>
    <dbReference type="NCBI Taxonomy" id="1358"/>
    <lineage>
        <taxon>Bacteria</taxon>
        <taxon>Bacillati</taxon>
        <taxon>Bacillota</taxon>
        <taxon>Bacilli</taxon>
        <taxon>Lactobacillales</taxon>
        <taxon>Streptococcaceae</taxon>
        <taxon>Lactococcus</taxon>
    </lineage>
</organism>
<dbReference type="AlphaFoldDB" id="A0A3S3PAY1"/>
<dbReference type="RefSeq" id="WP_423241497.1">
    <property type="nucleotide sequence ID" value="NZ_SAXH01000039.1"/>
</dbReference>
<feature type="non-terminal residue" evidence="2">
    <location>
        <position position="1"/>
    </location>
</feature>
<protein>
    <submittedName>
        <fullName evidence="2">Carbamoyl phosphate synthase small subunit</fullName>
    </submittedName>
</protein>
<dbReference type="Pfam" id="PF00117">
    <property type="entry name" value="GATase"/>
    <property type="match status" value="1"/>
</dbReference>
<dbReference type="InterPro" id="IPR017926">
    <property type="entry name" value="GATASE"/>
</dbReference>